<protein>
    <submittedName>
        <fullName evidence="5">Amylovoran biosynthesis protein AmsE</fullName>
    </submittedName>
</protein>
<evidence type="ECO:0000313" key="5">
    <source>
        <dbReference type="EMBL" id="PLA77014.1"/>
    </source>
</evidence>
<sequence>MYKNYSVLMSVYCKENPEYLRDSMISIYEQTLPTNDFVLVCDGPLNNALDQVIEDMQHVFGNILHVYRLEENRGLGEALNYGLHQCKNELVARMDSDDISLKDRCEKELQVFNSNNKIAIVSGSIEEFIDSPKNITGKRVVPKTTVEIINFSKKRNPFNHPAVMLRKSIALEVGGYSEKFHLFEDYYLWICILMCQYQGINLQDTLVYMRTSANSYERRGGVDYAKDLLRFHKWMLDKKWSSASDFLLAAVPHAFVCIAPNFLRRIIYGRIR</sequence>
<dbReference type="Proteomes" id="UP000234579">
    <property type="component" value="Unassembled WGS sequence"/>
</dbReference>
<dbReference type="EMBL" id="PKGI01000017">
    <property type="protein sequence ID" value="PLA77014.1"/>
    <property type="molecule type" value="Genomic_DNA"/>
</dbReference>
<evidence type="ECO:0000256" key="2">
    <source>
        <dbReference type="ARBA" id="ARBA00022676"/>
    </source>
</evidence>
<comment type="similarity">
    <text evidence="1">Belongs to the glycosyltransferase 2 family.</text>
</comment>
<keyword evidence="3" id="KW-0808">Transferase</keyword>
<feature type="domain" description="Glycosyltransferase 2-like" evidence="4">
    <location>
        <begin position="6"/>
        <end position="165"/>
    </location>
</feature>
<comment type="caution">
    <text evidence="5">The sequence shown here is derived from an EMBL/GenBank/DDBJ whole genome shotgun (WGS) entry which is preliminary data.</text>
</comment>
<dbReference type="InterPro" id="IPR029044">
    <property type="entry name" value="Nucleotide-diphossugar_trans"/>
</dbReference>
<gene>
    <name evidence="5" type="ORF">CYR79_03290</name>
</gene>
<evidence type="ECO:0000313" key="6">
    <source>
        <dbReference type="Proteomes" id="UP000234579"/>
    </source>
</evidence>
<evidence type="ECO:0000256" key="1">
    <source>
        <dbReference type="ARBA" id="ARBA00006739"/>
    </source>
</evidence>
<dbReference type="InterPro" id="IPR001173">
    <property type="entry name" value="Glyco_trans_2-like"/>
</dbReference>
<evidence type="ECO:0000256" key="3">
    <source>
        <dbReference type="ARBA" id="ARBA00022679"/>
    </source>
</evidence>
<dbReference type="Pfam" id="PF00535">
    <property type="entry name" value="Glycos_transf_2"/>
    <property type="match status" value="1"/>
</dbReference>
<dbReference type="PANTHER" id="PTHR43685">
    <property type="entry name" value="GLYCOSYLTRANSFERASE"/>
    <property type="match status" value="1"/>
</dbReference>
<dbReference type="RefSeq" id="WP_101811530.1">
    <property type="nucleotide sequence ID" value="NZ_PKGI01000017.1"/>
</dbReference>
<dbReference type="SUPFAM" id="SSF53448">
    <property type="entry name" value="Nucleotide-diphospho-sugar transferases"/>
    <property type="match status" value="1"/>
</dbReference>
<accession>A0A2I2ACA8</accession>
<dbReference type="AlphaFoldDB" id="A0A2I2ACA8"/>
<dbReference type="PANTHER" id="PTHR43685:SF5">
    <property type="entry name" value="GLYCOSYLTRANSFERASE EPSE-RELATED"/>
    <property type="match status" value="1"/>
</dbReference>
<proteinExistence type="inferred from homology"/>
<name>A0A2I2ACA8_9LACO</name>
<dbReference type="Gene3D" id="3.90.550.10">
    <property type="entry name" value="Spore Coat Polysaccharide Biosynthesis Protein SpsA, Chain A"/>
    <property type="match status" value="1"/>
</dbReference>
<keyword evidence="2" id="KW-0328">Glycosyltransferase</keyword>
<evidence type="ECO:0000259" key="4">
    <source>
        <dbReference type="Pfam" id="PF00535"/>
    </source>
</evidence>
<reference evidence="6" key="1">
    <citation type="submission" date="2017-12" db="EMBL/GenBank/DDBJ databases">
        <authorList>
            <person name="Christensen H."/>
        </authorList>
    </citation>
    <scope>NUCLEOTIDE SEQUENCE [LARGE SCALE GENOMIC DNA]</scope>
    <source>
        <strain evidence="6">268A</strain>
    </source>
</reference>
<dbReference type="GO" id="GO:0016757">
    <property type="term" value="F:glycosyltransferase activity"/>
    <property type="evidence" value="ECO:0007669"/>
    <property type="project" value="UniProtKB-KW"/>
</dbReference>
<organism evidence="5 6">
    <name type="scientific">Ligilactobacillus agilis</name>
    <dbReference type="NCBI Taxonomy" id="1601"/>
    <lineage>
        <taxon>Bacteria</taxon>
        <taxon>Bacillati</taxon>
        <taxon>Bacillota</taxon>
        <taxon>Bacilli</taxon>
        <taxon>Lactobacillales</taxon>
        <taxon>Lactobacillaceae</taxon>
        <taxon>Ligilactobacillus</taxon>
    </lineage>
</organism>
<dbReference type="InterPro" id="IPR050834">
    <property type="entry name" value="Glycosyltransf_2"/>
</dbReference>